<protein>
    <recommendedName>
        <fullName evidence="9">DUF4870 domain-containing protein</fullName>
    </recommendedName>
</protein>
<feature type="region of interest" description="Disordered" evidence="5">
    <location>
        <begin position="1"/>
        <end position="63"/>
    </location>
</feature>
<feature type="transmembrane region" description="Helical" evidence="6">
    <location>
        <begin position="117"/>
        <end position="148"/>
    </location>
</feature>
<gene>
    <name evidence="7" type="ORF">HNR48_000799</name>
</gene>
<reference evidence="7 8" key="1">
    <citation type="submission" date="2020-08" db="EMBL/GenBank/DDBJ databases">
        <title>Genomic Encyclopedia of Type Strains, Phase IV (KMG-IV): sequencing the most valuable type-strain genomes for metagenomic binning, comparative biology and taxonomic classification.</title>
        <authorList>
            <person name="Goeker M."/>
        </authorList>
    </citation>
    <scope>NUCLEOTIDE SEQUENCE [LARGE SCALE GENOMIC DNA]</scope>
    <source>
        <strain evidence="7 8">DSM 22368</strain>
    </source>
</reference>
<sequence>MSEEKEVQGEVIEENVESTDNSSQESNASTANAEQQNANAQEQSSQSQQQEEPKQTYEPATPSKEERDWAMFCHLSTMAGFFIPFFSIIGPLIVWLIKRDEMEYVNYHGKEVLNFQITIALAMFVSIILTVILIGVVMIFVVGVFWFVMSIIGGVKASSGEYFEYPFTLRLIK</sequence>
<keyword evidence="3 6" id="KW-1133">Transmembrane helix</keyword>
<evidence type="ECO:0000256" key="3">
    <source>
        <dbReference type="ARBA" id="ARBA00022989"/>
    </source>
</evidence>
<accession>A0A7X0JSJ1</accession>
<feature type="compositionally biased region" description="Low complexity" evidence="5">
    <location>
        <begin position="26"/>
        <end position="50"/>
    </location>
</feature>
<keyword evidence="8" id="KW-1185">Reference proteome</keyword>
<feature type="transmembrane region" description="Helical" evidence="6">
    <location>
        <begin position="72"/>
        <end position="97"/>
    </location>
</feature>
<dbReference type="RefSeq" id="WP_208020066.1">
    <property type="nucleotide sequence ID" value="NZ_JAAONY010000001.1"/>
</dbReference>
<organism evidence="7 8">
    <name type="scientific">Pseudoteredinibacter isoporae</name>
    <dbReference type="NCBI Taxonomy" id="570281"/>
    <lineage>
        <taxon>Bacteria</taxon>
        <taxon>Pseudomonadati</taxon>
        <taxon>Pseudomonadota</taxon>
        <taxon>Gammaproteobacteria</taxon>
        <taxon>Cellvibrionales</taxon>
        <taxon>Cellvibrionaceae</taxon>
        <taxon>Pseudoteredinibacter</taxon>
    </lineage>
</organism>
<dbReference type="InterPro" id="IPR019109">
    <property type="entry name" value="MamF_MmsF"/>
</dbReference>
<evidence type="ECO:0000313" key="8">
    <source>
        <dbReference type="Proteomes" id="UP000528457"/>
    </source>
</evidence>
<dbReference type="Pfam" id="PF09685">
    <property type="entry name" value="MamF_MmsF"/>
    <property type="match status" value="1"/>
</dbReference>
<dbReference type="EMBL" id="JACHHT010000001">
    <property type="protein sequence ID" value="MBB6520521.1"/>
    <property type="molecule type" value="Genomic_DNA"/>
</dbReference>
<dbReference type="AlphaFoldDB" id="A0A7X0JSJ1"/>
<keyword evidence="4 6" id="KW-0472">Membrane</keyword>
<comment type="subcellular location">
    <subcellularLocation>
        <location evidence="1">Membrane</location>
        <topology evidence="1">Multi-pass membrane protein</topology>
    </subcellularLocation>
</comment>
<evidence type="ECO:0008006" key="9">
    <source>
        <dbReference type="Google" id="ProtNLM"/>
    </source>
</evidence>
<evidence type="ECO:0000313" key="7">
    <source>
        <dbReference type="EMBL" id="MBB6520521.1"/>
    </source>
</evidence>
<name>A0A7X0JSJ1_9GAMM</name>
<proteinExistence type="predicted"/>
<evidence type="ECO:0000256" key="4">
    <source>
        <dbReference type="ARBA" id="ARBA00023136"/>
    </source>
</evidence>
<dbReference type="Proteomes" id="UP000528457">
    <property type="component" value="Unassembled WGS sequence"/>
</dbReference>
<evidence type="ECO:0000256" key="2">
    <source>
        <dbReference type="ARBA" id="ARBA00022692"/>
    </source>
</evidence>
<comment type="caution">
    <text evidence="7">The sequence shown here is derived from an EMBL/GenBank/DDBJ whole genome shotgun (WGS) entry which is preliminary data.</text>
</comment>
<evidence type="ECO:0000256" key="1">
    <source>
        <dbReference type="ARBA" id="ARBA00004141"/>
    </source>
</evidence>
<dbReference type="InParanoid" id="A0A7X0JSJ1"/>
<evidence type="ECO:0000256" key="6">
    <source>
        <dbReference type="SAM" id="Phobius"/>
    </source>
</evidence>
<keyword evidence="2 6" id="KW-0812">Transmembrane</keyword>
<evidence type="ECO:0000256" key="5">
    <source>
        <dbReference type="SAM" id="MobiDB-lite"/>
    </source>
</evidence>